<dbReference type="RefSeq" id="WP_070118627.1">
    <property type="nucleotide sequence ID" value="NZ_LZYE01000312.1"/>
</dbReference>
<evidence type="ECO:0000256" key="2">
    <source>
        <dbReference type="ARBA" id="ARBA00022723"/>
    </source>
</evidence>
<evidence type="ECO:0000256" key="1">
    <source>
        <dbReference type="ARBA" id="ARBA00022722"/>
    </source>
</evidence>
<dbReference type="AlphaFoldDB" id="A0A1E7YL53"/>
<dbReference type="Pfam" id="PF01867">
    <property type="entry name" value="Cas_Cas1"/>
    <property type="match status" value="1"/>
</dbReference>
<evidence type="ECO:0000313" key="10">
    <source>
        <dbReference type="EMBL" id="OFC30732.1"/>
    </source>
</evidence>
<evidence type="ECO:0000256" key="6">
    <source>
        <dbReference type="ARBA" id="ARBA00023118"/>
    </source>
</evidence>
<dbReference type="GO" id="GO:0004519">
    <property type="term" value="F:endonuclease activity"/>
    <property type="evidence" value="ECO:0007669"/>
    <property type="project" value="UniProtKB-KW"/>
</dbReference>
<protein>
    <submittedName>
        <fullName evidence="10">CRISPR-associated endonuclease Cas1</fullName>
    </submittedName>
</protein>
<keyword evidence="8" id="KW-0464">Manganese</keyword>
<dbReference type="GO" id="GO:0016787">
    <property type="term" value="F:hydrolase activity"/>
    <property type="evidence" value="ECO:0007669"/>
    <property type="project" value="UniProtKB-KW"/>
</dbReference>
<dbReference type="GO" id="GO:0051607">
    <property type="term" value="P:defense response to virus"/>
    <property type="evidence" value="ECO:0007669"/>
    <property type="project" value="UniProtKB-KW"/>
</dbReference>
<accession>A0A1E7YL53</accession>
<dbReference type="GO" id="GO:0046872">
    <property type="term" value="F:metal ion binding"/>
    <property type="evidence" value="ECO:0007669"/>
    <property type="project" value="UniProtKB-KW"/>
</dbReference>
<proteinExistence type="inferred from homology"/>
<dbReference type="Gene3D" id="1.20.120.920">
    <property type="entry name" value="CRISPR-associated endonuclease Cas1, C-terminal domain"/>
    <property type="match status" value="1"/>
</dbReference>
<organism evidence="10 11">
    <name type="scientific">Acidithiobacillus caldus</name>
    <dbReference type="NCBI Taxonomy" id="33059"/>
    <lineage>
        <taxon>Bacteria</taxon>
        <taxon>Pseudomonadati</taxon>
        <taxon>Pseudomonadota</taxon>
        <taxon>Acidithiobacillia</taxon>
        <taxon>Acidithiobacillales</taxon>
        <taxon>Acidithiobacillaceae</taxon>
        <taxon>Acidithiobacillus</taxon>
    </lineage>
</organism>
<evidence type="ECO:0000256" key="8">
    <source>
        <dbReference type="ARBA" id="ARBA00023211"/>
    </source>
</evidence>
<evidence type="ECO:0000313" key="11">
    <source>
        <dbReference type="Proteomes" id="UP000175616"/>
    </source>
</evidence>
<evidence type="ECO:0000256" key="9">
    <source>
        <dbReference type="ARBA" id="ARBA00038592"/>
    </source>
</evidence>
<dbReference type="InterPro" id="IPR042211">
    <property type="entry name" value="CRISPR-assoc_Cas1_N"/>
</dbReference>
<reference evidence="10 11" key="1">
    <citation type="submission" date="2016-06" db="EMBL/GenBank/DDBJ databases">
        <title>Gene turnover analysis identifies the evolutionary adaptation of the extremophile Acidithiobacillus caldus.</title>
        <authorList>
            <person name="Zhang X."/>
        </authorList>
    </citation>
    <scope>NUCLEOTIDE SEQUENCE [LARGE SCALE GENOMIC DNA]</scope>
    <source>
        <strain evidence="10 11">DX</strain>
    </source>
</reference>
<dbReference type="Proteomes" id="UP000175616">
    <property type="component" value="Unassembled WGS sequence"/>
</dbReference>
<comment type="caution">
    <text evidence="10">The sequence shown here is derived from an EMBL/GenBank/DDBJ whole genome shotgun (WGS) entry which is preliminary data.</text>
</comment>
<dbReference type="GO" id="GO:0043571">
    <property type="term" value="P:maintenance of CRISPR repeat elements"/>
    <property type="evidence" value="ECO:0007669"/>
    <property type="project" value="InterPro"/>
</dbReference>
<dbReference type="InterPro" id="IPR050646">
    <property type="entry name" value="Cas1"/>
</dbReference>
<keyword evidence="6" id="KW-0051">Antiviral defense</keyword>
<dbReference type="EMBL" id="LZYE01000312">
    <property type="protein sequence ID" value="OFC30732.1"/>
    <property type="molecule type" value="Genomic_DNA"/>
</dbReference>
<dbReference type="CDD" id="cd09634">
    <property type="entry name" value="Cas1_I-II-III"/>
    <property type="match status" value="1"/>
</dbReference>
<dbReference type="InterPro" id="IPR002729">
    <property type="entry name" value="CRISPR-assoc_Cas1"/>
</dbReference>
<evidence type="ECO:0000256" key="3">
    <source>
        <dbReference type="ARBA" id="ARBA00022759"/>
    </source>
</evidence>
<evidence type="ECO:0000256" key="5">
    <source>
        <dbReference type="ARBA" id="ARBA00022842"/>
    </source>
</evidence>
<gene>
    <name evidence="10" type="ORF">BAE27_11250</name>
</gene>
<dbReference type="NCBIfam" id="TIGR00287">
    <property type="entry name" value="cas1"/>
    <property type="match status" value="1"/>
</dbReference>
<dbReference type="PANTHER" id="PTHR34353">
    <property type="entry name" value="CRISPR-ASSOCIATED ENDONUCLEASE CAS1 1"/>
    <property type="match status" value="1"/>
</dbReference>
<keyword evidence="2" id="KW-0479">Metal-binding</keyword>
<keyword evidence="7" id="KW-0238">DNA-binding</keyword>
<keyword evidence="4" id="KW-0378">Hydrolase</keyword>
<feature type="non-terminal residue" evidence="10">
    <location>
        <position position="267"/>
    </location>
</feature>
<evidence type="ECO:0000256" key="7">
    <source>
        <dbReference type="ARBA" id="ARBA00023125"/>
    </source>
</evidence>
<comment type="subunit">
    <text evidence="9">Homodimer, forms a heterotetramer with a Cas2 homodimer.</text>
</comment>
<keyword evidence="3 10" id="KW-0255">Endonuclease</keyword>
<dbReference type="Gene3D" id="3.100.10.20">
    <property type="entry name" value="CRISPR-associated endonuclease Cas1, N-terminal domain"/>
    <property type="match status" value="1"/>
</dbReference>
<keyword evidence="1" id="KW-0540">Nuclease</keyword>
<name>A0A1E7YL53_9PROT</name>
<dbReference type="HAMAP" id="MF_01470">
    <property type="entry name" value="Cas1"/>
    <property type="match status" value="1"/>
</dbReference>
<sequence length="267" mass="29935">MQTAYLDHPGMRVALENGTIVLRAPDGLRLGTLPSKNLERLILQGDILCSTGAIRHLLEQGSSILCLSPRRSHAVAHLQGGLHANAQIRLQQYRGYHDTVFRVRLAKRIVFAKLQAQQRHIEEWLRRERIRRRALVQAQEACTQSLDSLASAASIDAVMGIEGRTAHAYFQALFTQVPPAVSSEVRSRRPPRDPINVLLSLGYTLAHHEAVTAAYALGLDPYIGFLHEIAVGRESLGCDLTEFLRQLVDTFVVLWWTHRSRPKTGQF</sequence>
<dbReference type="PANTHER" id="PTHR34353:SF2">
    <property type="entry name" value="CRISPR-ASSOCIATED ENDONUCLEASE CAS1 1"/>
    <property type="match status" value="1"/>
</dbReference>
<dbReference type="GO" id="GO:0003677">
    <property type="term" value="F:DNA binding"/>
    <property type="evidence" value="ECO:0007669"/>
    <property type="project" value="UniProtKB-KW"/>
</dbReference>
<dbReference type="InterPro" id="IPR042206">
    <property type="entry name" value="CRISPR-assoc_Cas1_C"/>
</dbReference>
<keyword evidence="5" id="KW-0460">Magnesium</keyword>
<evidence type="ECO:0000256" key="4">
    <source>
        <dbReference type="ARBA" id="ARBA00022801"/>
    </source>
</evidence>